<feature type="binding site" evidence="11">
    <location>
        <position position="188"/>
    </location>
    <ligand>
        <name>alpha-D-mannose 1-phosphate</name>
        <dbReference type="ChEBI" id="CHEBI:58409"/>
    </ligand>
</feature>
<dbReference type="InterPro" id="IPR043169">
    <property type="entry name" value="PMM_cap"/>
</dbReference>
<dbReference type="InterPro" id="IPR006379">
    <property type="entry name" value="HAD-SF_hydro_IIB"/>
</dbReference>
<feature type="binding site" evidence="11">
    <location>
        <position position="150"/>
    </location>
    <ligand>
        <name>alpha-D-mannose 1-phosphate</name>
        <dbReference type="ChEBI" id="CHEBI:58409"/>
    </ligand>
</feature>
<keyword evidence="15" id="KW-1185">Reference proteome</keyword>
<dbReference type="SFLD" id="SFLDS00003">
    <property type="entry name" value="Haloacid_Dehalogenase"/>
    <property type="match status" value="1"/>
</dbReference>
<dbReference type="EMBL" id="CAJNOC010002357">
    <property type="protein sequence ID" value="CAF0928471.1"/>
    <property type="molecule type" value="Genomic_DNA"/>
</dbReference>
<evidence type="ECO:0000256" key="11">
    <source>
        <dbReference type="PIRSR" id="PIRSR605002-2"/>
    </source>
</evidence>
<evidence type="ECO:0000256" key="4">
    <source>
        <dbReference type="ARBA" id="ARBA00011738"/>
    </source>
</evidence>
<dbReference type="InterPro" id="IPR036412">
    <property type="entry name" value="HAD-like_sf"/>
</dbReference>
<feature type="binding site" evidence="12">
    <location>
        <position position="235"/>
    </location>
    <ligand>
        <name>Mg(2+)</name>
        <dbReference type="ChEBI" id="CHEBI:18420"/>
        <label>2</label>
    </ligand>
</feature>
<evidence type="ECO:0000256" key="1">
    <source>
        <dbReference type="ARBA" id="ARBA00004496"/>
    </source>
</evidence>
<dbReference type="InterPro" id="IPR005002">
    <property type="entry name" value="PMM"/>
</dbReference>
<evidence type="ECO:0000256" key="6">
    <source>
        <dbReference type="ARBA" id="ARBA00022490"/>
    </source>
</evidence>
<comment type="subcellular location">
    <subcellularLocation>
        <location evidence="1 13">Cytoplasm</location>
    </subcellularLocation>
</comment>
<dbReference type="FunFam" id="3.30.1240.20:FF:000001">
    <property type="entry name" value="Phosphomannomutase"/>
    <property type="match status" value="1"/>
</dbReference>
<comment type="subunit">
    <text evidence="4 13">Homodimer.</text>
</comment>
<evidence type="ECO:0000256" key="8">
    <source>
        <dbReference type="ARBA" id="ARBA00022842"/>
    </source>
</evidence>
<feature type="binding site" evidence="11">
    <location>
        <position position="132"/>
    </location>
    <ligand>
        <name>alpha-D-mannose 1-phosphate</name>
        <dbReference type="ChEBI" id="CHEBI:58409"/>
    </ligand>
</feature>
<dbReference type="PANTHER" id="PTHR10466:SF0">
    <property type="entry name" value="PHOSPHOMANNOMUTASE"/>
    <property type="match status" value="1"/>
</dbReference>
<feature type="active site" description="Proton donor/acceptor" evidence="10">
    <location>
        <position position="22"/>
    </location>
</feature>
<sequence length="257" mass="29485">MTDNQVNSQDLHKTTICLFDVDGTVTPPRQMIKSDMEEFMERLKKKVTVGLVGGSDLAKILEQLGGEKALGKYDYVFSENGLVAHKNGECIFKENICRFIGEERLQKFINFCLKYLSELWLPFKRGTFIETRSGLINIAPPGRSCSQVERDQFEKYDKEHKVRETFIQKLKENFPDYNLVYSIGGQISFDVFPEGWDKRFCLTQVVADGFEKIYFFGDKTFKGGNDHEIANDPRTVSFTVTSPENTIQIVNELLSIQ</sequence>
<comment type="caution">
    <text evidence="14">The sequence shown here is derived from an EMBL/GenBank/DDBJ whole genome shotgun (WGS) entry which is preliminary data.</text>
</comment>
<evidence type="ECO:0000256" key="9">
    <source>
        <dbReference type="ARBA" id="ARBA00023235"/>
    </source>
</evidence>
<dbReference type="NCBIfam" id="TIGR01484">
    <property type="entry name" value="HAD-SF-IIB"/>
    <property type="match status" value="1"/>
</dbReference>
<protein>
    <recommendedName>
        <fullName evidence="5 13">Phosphomannomutase</fullName>
        <ecNumber evidence="5 13">5.4.2.8</ecNumber>
    </recommendedName>
</protein>
<evidence type="ECO:0000256" key="3">
    <source>
        <dbReference type="ARBA" id="ARBA00009736"/>
    </source>
</evidence>
<name>A0A814BJR5_9BILA</name>
<dbReference type="Gene3D" id="3.40.50.1000">
    <property type="entry name" value="HAD superfamily/HAD-like"/>
    <property type="match status" value="1"/>
</dbReference>
<dbReference type="PANTHER" id="PTHR10466">
    <property type="entry name" value="PHOSPHOMANNOMUTASE"/>
    <property type="match status" value="1"/>
</dbReference>
<dbReference type="SFLD" id="SFLDF00445">
    <property type="entry name" value="alpha-phosphomannomutase"/>
    <property type="match status" value="1"/>
</dbReference>
<keyword evidence="9 13" id="KW-0413">Isomerase</keyword>
<proteinExistence type="inferred from homology"/>
<dbReference type="GO" id="GO:0006487">
    <property type="term" value="P:protein N-linked glycosylation"/>
    <property type="evidence" value="ECO:0007669"/>
    <property type="project" value="TreeGrafter"/>
</dbReference>
<evidence type="ECO:0000256" key="12">
    <source>
        <dbReference type="PIRSR" id="PIRSR605002-3"/>
    </source>
</evidence>
<comment type="catalytic activity">
    <reaction evidence="13">
        <text>alpha-D-mannose 1-phosphate = D-mannose 6-phosphate</text>
        <dbReference type="Rhea" id="RHEA:11140"/>
        <dbReference type="ChEBI" id="CHEBI:58409"/>
        <dbReference type="ChEBI" id="CHEBI:58735"/>
        <dbReference type="EC" id="5.4.2.8"/>
    </reaction>
</comment>
<evidence type="ECO:0000256" key="10">
    <source>
        <dbReference type="PIRSR" id="PIRSR605002-1"/>
    </source>
</evidence>
<comment type="pathway">
    <text evidence="2 13">Nucleotide-sugar biosynthesis; GDP-alpha-D-mannose biosynthesis; alpha-D-mannose 1-phosphate from D-fructose 6-phosphate: step 2/2.</text>
</comment>
<keyword evidence="8 12" id="KW-0460">Magnesium</keyword>
<evidence type="ECO:0000256" key="2">
    <source>
        <dbReference type="ARBA" id="ARBA00004699"/>
    </source>
</evidence>
<keyword evidence="7 12" id="KW-0479">Metal-binding</keyword>
<dbReference type="GO" id="GO:0006013">
    <property type="term" value="P:mannose metabolic process"/>
    <property type="evidence" value="ECO:0007669"/>
    <property type="project" value="TreeGrafter"/>
</dbReference>
<feature type="binding site" evidence="11">
    <location>
        <position position="190"/>
    </location>
    <ligand>
        <name>alpha-D-mannose 1-phosphate</name>
        <dbReference type="ChEBI" id="CHEBI:58409"/>
    </ligand>
</feature>
<dbReference type="SUPFAM" id="SSF56784">
    <property type="entry name" value="HAD-like"/>
    <property type="match status" value="1"/>
</dbReference>
<comment type="similarity">
    <text evidence="3 13">Belongs to the eukaryotic PMM family.</text>
</comment>
<feature type="active site" description="Nucleophile" evidence="10">
    <location>
        <position position="20"/>
    </location>
</feature>
<dbReference type="AlphaFoldDB" id="A0A814BJR5"/>
<dbReference type="GO" id="GO:0009298">
    <property type="term" value="P:GDP-mannose biosynthetic process"/>
    <property type="evidence" value="ECO:0007669"/>
    <property type="project" value="UniProtKB-UniPathway"/>
</dbReference>
<dbReference type="Pfam" id="PF03332">
    <property type="entry name" value="PMM"/>
    <property type="match status" value="1"/>
</dbReference>
<keyword evidence="6 13" id="KW-0963">Cytoplasm</keyword>
<dbReference type="Proteomes" id="UP000663879">
    <property type="component" value="Unassembled WGS sequence"/>
</dbReference>
<evidence type="ECO:0000256" key="7">
    <source>
        <dbReference type="ARBA" id="ARBA00022723"/>
    </source>
</evidence>
<feature type="binding site" evidence="12">
    <location>
        <position position="218"/>
    </location>
    <ligand>
        <name>Mg(2+)</name>
        <dbReference type="ChEBI" id="CHEBI:18420"/>
        <label>1</label>
    </ligand>
</feature>
<dbReference type="CDD" id="cd02585">
    <property type="entry name" value="HAD_PMM"/>
    <property type="match status" value="1"/>
</dbReference>
<organism evidence="14 15">
    <name type="scientific">Brachionus calyciflorus</name>
    <dbReference type="NCBI Taxonomy" id="104777"/>
    <lineage>
        <taxon>Eukaryota</taxon>
        <taxon>Metazoa</taxon>
        <taxon>Spiralia</taxon>
        <taxon>Gnathifera</taxon>
        <taxon>Rotifera</taxon>
        <taxon>Eurotatoria</taxon>
        <taxon>Monogononta</taxon>
        <taxon>Pseudotrocha</taxon>
        <taxon>Ploima</taxon>
        <taxon>Brachionidae</taxon>
        <taxon>Brachionus</taxon>
    </lineage>
</organism>
<accession>A0A814BJR5</accession>
<dbReference type="OrthoDB" id="10264771at2759"/>
<dbReference type="SFLD" id="SFLDG01143">
    <property type="entry name" value="C2.B.3:_Phosphomannomutase_Lik"/>
    <property type="match status" value="1"/>
</dbReference>
<evidence type="ECO:0000256" key="13">
    <source>
        <dbReference type="RuleBase" id="RU361118"/>
    </source>
</evidence>
<comment type="cofactor">
    <cofactor evidence="12">
        <name>Mg(2+)</name>
        <dbReference type="ChEBI" id="CHEBI:18420"/>
    </cofactor>
</comment>
<evidence type="ECO:0000313" key="15">
    <source>
        <dbReference type="Proteomes" id="UP000663879"/>
    </source>
</evidence>
<feature type="binding site" evidence="11">
    <location>
        <position position="143"/>
    </location>
    <ligand>
        <name>alpha-D-mannose 1-phosphate</name>
        <dbReference type="ChEBI" id="CHEBI:58409"/>
    </ligand>
</feature>
<dbReference type="InterPro" id="IPR023214">
    <property type="entry name" value="HAD_sf"/>
</dbReference>
<comment type="function">
    <text evidence="13">Involved in the synthesis of the GDP-mannose and dolichol-phosphate-mannose required for a number of critical mannosyl transfer reactions.</text>
</comment>
<gene>
    <name evidence="14" type="ORF">OXX778_LOCUS12773</name>
</gene>
<dbReference type="GO" id="GO:0004615">
    <property type="term" value="F:phosphomannomutase activity"/>
    <property type="evidence" value="ECO:0007669"/>
    <property type="project" value="UniProtKB-EC"/>
</dbReference>
<dbReference type="Gene3D" id="3.30.1240.20">
    <property type="match status" value="1"/>
</dbReference>
<feature type="binding site" evidence="12">
    <location>
        <position position="20"/>
    </location>
    <ligand>
        <name>Mg(2+)</name>
        <dbReference type="ChEBI" id="CHEBI:18420"/>
        <label>1</label>
    </ligand>
</feature>
<dbReference type="UniPathway" id="UPA00126">
    <property type="reaction ID" value="UER00424"/>
</dbReference>
<dbReference type="SFLD" id="SFLDG01140">
    <property type="entry name" value="C2.B:_Phosphomannomutase_and_P"/>
    <property type="match status" value="1"/>
</dbReference>
<dbReference type="EC" id="5.4.2.8" evidence="5 13"/>
<reference evidence="14" key="1">
    <citation type="submission" date="2021-02" db="EMBL/GenBank/DDBJ databases">
        <authorList>
            <person name="Nowell W R."/>
        </authorList>
    </citation>
    <scope>NUCLEOTIDE SEQUENCE</scope>
    <source>
        <strain evidence="14">Ploen Becks lab</strain>
    </source>
</reference>
<evidence type="ECO:0000313" key="14">
    <source>
        <dbReference type="EMBL" id="CAF0928471.1"/>
    </source>
</evidence>
<feature type="binding site" evidence="12">
    <location>
        <position position="22"/>
    </location>
    <ligand>
        <name>Mg(2+)</name>
        <dbReference type="ChEBI" id="CHEBI:18420"/>
        <label>1</label>
    </ligand>
</feature>
<dbReference type="GO" id="GO:0046872">
    <property type="term" value="F:metal ion binding"/>
    <property type="evidence" value="ECO:0007669"/>
    <property type="project" value="UniProtKB-KW"/>
</dbReference>
<feature type="binding site" evidence="11">
    <location>
        <position position="29"/>
    </location>
    <ligand>
        <name>alpha-D-mannose 1-phosphate</name>
        <dbReference type="ChEBI" id="CHEBI:58409"/>
    </ligand>
</feature>
<evidence type="ECO:0000256" key="5">
    <source>
        <dbReference type="ARBA" id="ARBA00012730"/>
    </source>
</evidence>
<feature type="binding site" evidence="12">
    <location>
        <position position="232"/>
    </location>
    <ligand>
        <name>Mg(2+)</name>
        <dbReference type="ChEBI" id="CHEBI:18420"/>
        <label>2</label>
    </ligand>
</feature>
<dbReference type="GO" id="GO:0005829">
    <property type="term" value="C:cytosol"/>
    <property type="evidence" value="ECO:0007669"/>
    <property type="project" value="TreeGrafter"/>
</dbReference>